<comment type="similarity">
    <text evidence="1">Belongs to the type III secretion exporter family.</text>
</comment>
<evidence type="ECO:0000313" key="4">
    <source>
        <dbReference type="EMBL" id="NVE93329.1"/>
    </source>
</evidence>
<feature type="region of interest" description="Disordered" evidence="2">
    <location>
        <begin position="226"/>
        <end position="247"/>
    </location>
</feature>
<dbReference type="Proteomes" id="UP000546031">
    <property type="component" value="Unassembled WGS sequence"/>
</dbReference>
<organism evidence="4 5">
    <name type="scientific">Altererythrobacter lutimaris</name>
    <dbReference type="NCBI Taxonomy" id="2743979"/>
    <lineage>
        <taxon>Bacteria</taxon>
        <taxon>Pseudomonadati</taxon>
        <taxon>Pseudomonadota</taxon>
        <taxon>Alphaproteobacteria</taxon>
        <taxon>Sphingomonadales</taxon>
        <taxon>Erythrobacteraceae</taxon>
        <taxon>Altererythrobacter</taxon>
    </lineage>
</organism>
<dbReference type="InterPro" id="IPR006135">
    <property type="entry name" value="T3SS_substrate_exporter"/>
</dbReference>
<dbReference type="SUPFAM" id="SSF160544">
    <property type="entry name" value="EscU C-terminal domain-like"/>
    <property type="match status" value="1"/>
</dbReference>
<accession>A0A850H6C6</accession>
<feature type="transmembrane region" description="Helical" evidence="3">
    <location>
        <begin position="33"/>
        <end position="54"/>
    </location>
</feature>
<keyword evidence="3" id="KW-0812">Transmembrane</keyword>
<evidence type="ECO:0000256" key="2">
    <source>
        <dbReference type="SAM" id="MobiDB-lite"/>
    </source>
</evidence>
<feature type="transmembrane region" description="Helical" evidence="3">
    <location>
        <begin position="88"/>
        <end position="110"/>
    </location>
</feature>
<proteinExistence type="inferred from homology"/>
<dbReference type="Gene3D" id="3.40.1690.10">
    <property type="entry name" value="secretion proteins EscU"/>
    <property type="match status" value="1"/>
</dbReference>
<gene>
    <name evidence="4" type="primary">flhB</name>
    <name evidence="4" type="ORF">HUO12_00290</name>
</gene>
<protein>
    <submittedName>
        <fullName evidence="4">Flagellar type III secretion system protein FlhB</fullName>
    </submittedName>
</protein>
<keyword evidence="3" id="KW-1133">Transmembrane helix</keyword>
<dbReference type="Pfam" id="PF01312">
    <property type="entry name" value="Bac_export_2"/>
    <property type="match status" value="1"/>
</dbReference>
<dbReference type="GO" id="GO:0009306">
    <property type="term" value="P:protein secretion"/>
    <property type="evidence" value="ECO:0007669"/>
    <property type="project" value="InterPro"/>
</dbReference>
<keyword evidence="3" id="KW-0472">Membrane</keyword>
<evidence type="ECO:0000313" key="5">
    <source>
        <dbReference type="Proteomes" id="UP000546031"/>
    </source>
</evidence>
<reference evidence="4 5" key="1">
    <citation type="submission" date="2020-06" db="EMBL/GenBank/DDBJ databases">
        <title>Altererythrobacter lutimaris sp. nov., a marine bacterium isolated from a tidal flat.</title>
        <authorList>
            <person name="Kim D."/>
            <person name="Yoo Y."/>
            <person name="Kim J.-J."/>
        </authorList>
    </citation>
    <scope>NUCLEOTIDE SEQUENCE [LARGE SCALE GENOMIC DNA]</scope>
    <source>
        <strain evidence="4 5">JGD-16</strain>
    </source>
</reference>
<dbReference type="EMBL" id="JABWTA010000001">
    <property type="protein sequence ID" value="NVE93329.1"/>
    <property type="molecule type" value="Genomic_DNA"/>
</dbReference>
<dbReference type="PANTHER" id="PTHR30531">
    <property type="entry name" value="FLAGELLAR BIOSYNTHETIC PROTEIN FLHB"/>
    <property type="match status" value="1"/>
</dbReference>
<dbReference type="AlphaFoldDB" id="A0A850H6C6"/>
<dbReference type="PRINTS" id="PR00950">
    <property type="entry name" value="TYPE3IMSPROT"/>
</dbReference>
<keyword evidence="4" id="KW-0282">Flagellum</keyword>
<evidence type="ECO:0000256" key="3">
    <source>
        <dbReference type="SAM" id="Phobius"/>
    </source>
</evidence>
<comment type="caution">
    <text evidence="4">The sequence shown here is derived from an EMBL/GenBank/DDBJ whole genome shotgun (WGS) entry which is preliminary data.</text>
</comment>
<dbReference type="GO" id="GO:0005886">
    <property type="term" value="C:plasma membrane"/>
    <property type="evidence" value="ECO:0007669"/>
    <property type="project" value="TreeGrafter"/>
</dbReference>
<keyword evidence="4" id="KW-0969">Cilium</keyword>
<keyword evidence="5" id="KW-1185">Reference proteome</keyword>
<feature type="transmembrane region" description="Helical" evidence="3">
    <location>
        <begin position="184"/>
        <end position="210"/>
    </location>
</feature>
<sequence length="377" mass="41150">MSEQPAGEKSFEPTEKRLRDATKKGDVLRSREVATAVAVAVGGGWLLMGGPWLLEGLRSVAQVGFRFDHGALESFSAGARFSHALEALLPPILFLGLTVLIFTVASQLVFGDGRWVNANAAPKGSRINPLSGLKRMFGTQGLIELGKSLLKLILLGGIAMWWAWTNMPGLIKLGRGAFQGQLAAGWDAAVMLVGLLALGLFVIALIDYPIQLVRRIGRLKMTQQELRDETKETEGSPEKKMAQKQRQRDMARAGVSGAMEKAQFLLTNPTHFAIALTYDPLLAPAPIVLAKGRGEKALAMRELAAEKKLPVLEYPALARSVYFTTRENQVIREELYIAIASLVAFVMSLKRGEKPRRPQVDVPVALRFDADGNLQKA</sequence>
<evidence type="ECO:0000256" key="1">
    <source>
        <dbReference type="ARBA" id="ARBA00010690"/>
    </source>
</evidence>
<dbReference type="InterPro" id="IPR029025">
    <property type="entry name" value="T3SS_substrate_exporter_C"/>
</dbReference>
<keyword evidence="4" id="KW-0966">Cell projection</keyword>
<feature type="transmembrane region" description="Helical" evidence="3">
    <location>
        <begin position="145"/>
        <end position="164"/>
    </location>
</feature>
<dbReference type="RefSeq" id="WP_176271705.1">
    <property type="nucleotide sequence ID" value="NZ_JABWTA010000001.1"/>
</dbReference>
<name>A0A850H6C6_9SPHN</name>
<dbReference type="PANTHER" id="PTHR30531:SF12">
    <property type="entry name" value="FLAGELLAR BIOSYNTHETIC PROTEIN FLHB"/>
    <property type="match status" value="1"/>
</dbReference>